<dbReference type="EMBL" id="JRRC01019579">
    <property type="protein sequence ID" value="KHF97848.1"/>
    <property type="molecule type" value="Genomic_DNA"/>
</dbReference>
<keyword evidence="1" id="KW-1133">Transmembrane helix</keyword>
<evidence type="ECO:0000313" key="2">
    <source>
        <dbReference type="EMBL" id="KHF97848.1"/>
    </source>
</evidence>
<evidence type="ECO:0000313" key="3">
    <source>
        <dbReference type="Proteomes" id="UP000032142"/>
    </source>
</evidence>
<keyword evidence="3" id="KW-1185">Reference proteome</keyword>
<comment type="caution">
    <text evidence="2">The sequence shown here is derived from an EMBL/GenBank/DDBJ whole genome shotgun (WGS) entry which is preliminary data.</text>
</comment>
<feature type="transmembrane region" description="Helical" evidence="1">
    <location>
        <begin position="84"/>
        <end position="108"/>
    </location>
</feature>
<dbReference type="Proteomes" id="UP000032142">
    <property type="component" value="Unassembled WGS sequence"/>
</dbReference>
<keyword evidence="1" id="KW-0812">Transmembrane</keyword>
<reference evidence="3" key="1">
    <citation type="submission" date="2014-09" db="EMBL/GenBank/DDBJ databases">
        <authorList>
            <person name="Mudge J."/>
            <person name="Ramaraj T."/>
            <person name="Lindquist I.E."/>
            <person name="Bharti A.K."/>
            <person name="Sundararajan A."/>
            <person name="Cameron C.T."/>
            <person name="Woodward J.E."/>
            <person name="May G.D."/>
            <person name="Brubaker C."/>
            <person name="Broadhvest J."/>
            <person name="Wilkins T.A."/>
        </authorList>
    </citation>
    <scope>NUCLEOTIDE SEQUENCE</scope>
    <source>
        <strain evidence="3">cv. AKA8401</strain>
    </source>
</reference>
<proteinExistence type="predicted"/>
<evidence type="ECO:0000256" key="1">
    <source>
        <dbReference type="SAM" id="Phobius"/>
    </source>
</evidence>
<organism evidence="2 3">
    <name type="scientific">Gossypium arboreum</name>
    <name type="common">Tree cotton</name>
    <name type="synonym">Gossypium nanking</name>
    <dbReference type="NCBI Taxonomy" id="29729"/>
    <lineage>
        <taxon>Eukaryota</taxon>
        <taxon>Viridiplantae</taxon>
        <taxon>Streptophyta</taxon>
        <taxon>Embryophyta</taxon>
        <taxon>Tracheophyta</taxon>
        <taxon>Spermatophyta</taxon>
        <taxon>Magnoliopsida</taxon>
        <taxon>eudicotyledons</taxon>
        <taxon>Gunneridae</taxon>
        <taxon>Pentapetalae</taxon>
        <taxon>rosids</taxon>
        <taxon>malvids</taxon>
        <taxon>Malvales</taxon>
        <taxon>Malvaceae</taxon>
        <taxon>Malvoideae</taxon>
        <taxon>Gossypium</taxon>
    </lineage>
</organism>
<protein>
    <submittedName>
        <fullName evidence="2">Uncharacterized protein</fullName>
    </submittedName>
</protein>
<gene>
    <name evidence="2" type="ORF">F383_11474</name>
</gene>
<name>A0A0B0MEK4_GOSAR</name>
<dbReference type="AlphaFoldDB" id="A0A0B0MEK4"/>
<sequence>MDMEKSWVERIRDFKLGEFEVDWGKLNMQIRPNATCGLLGILVSFIWGFCVINLVSLFSPPFFIPLPLPNLSIYFLSCGRSNTVAPLFLCSILLSTFTHLSLPLFWCWPNIDWGDTSRGVEKCASISQRSESSLDSQSKAVEVATSALVDLGHDGPQWAEWARGFTCVNLTVGLGYCYGGRNRIGGYATCSDISIFATIVVSAATGANTIISEVIMNTRRGARGRDRGRGGARARSLASAHMQNVEAKEAPALPMTETGLFDRVVEDDALSQVIVEVVKGRKSRNLKRVVIDMEESWVERIRDFKLGEFKVDWGKLSMQIRVGSLGSAWTLNATCGLLAFAHLSLLLFWCCPNIGWGNTSRGVEKGVDISNKNRLLYSVHQGVLYQTFFNGSASKPYWQIYSSERLENSRILRTFLGRNCIGGYATCSDISSFAMILVSAAAGANTYRQASSGIEGCLRLDHTINWTFGYN</sequence>
<feature type="transmembrane region" description="Helical" evidence="1">
    <location>
        <begin position="38"/>
        <end position="64"/>
    </location>
</feature>
<accession>A0A0B0MEK4</accession>
<keyword evidence="1" id="KW-0472">Membrane</keyword>